<dbReference type="EMBL" id="JANPWZ010001618">
    <property type="protein sequence ID" value="KAJ3564421.1"/>
    <property type="molecule type" value="Genomic_DNA"/>
</dbReference>
<protein>
    <submittedName>
        <fullName evidence="2">Uncharacterized protein</fullName>
    </submittedName>
</protein>
<dbReference type="Proteomes" id="UP001148614">
    <property type="component" value="Unassembled WGS sequence"/>
</dbReference>
<organism evidence="2 3">
    <name type="scientific">Xylaria arbuscula</name>
    <dbReference type="NCBI Taxonomy" id="114810"/>
    <lineage>
        <taxon>Eukaryota</taxon>
        <taxon>Fungi</taxon>
        <taxon>Dikarya</taxon>
        <taxon>Ascomycota</taxon>
        <taxon>Pezizomycotina</taxon>
        <taxon>Sordariomycetes</taxon>
        <taxon>Xylariomycetidae</taxon>
        <taxon>Xylariales</taxon>
        <taxon>Xylariaceae</taxon>
        <taxon>Xylaria</taxon>
    </lineage>
</organism>
<keyword evidence="1" id="KW-0732">Signal</keyword>
<feature type="signal peptide" evidence="1">
    <location>
        <begin position="1"/>
        <end position="28"/>
    </location>
</feature>
<accession>A0A9W8TJ48</accession>
<reference evidence="2" key="1">
    <citation type="submission" date="2022-07" db="EMBL/GenBank/DDBJ databases">
        <title>Genome Sequence of Xylaria arbuscula.</title>
        <authorList>
            <person name="Buettner E."/>
        </authorList>
    </citation>
    <scope>NUCLEOTIDE SEQUENCE</scope>
    <source>
        <strain evidence="2">VT107</strain>
    </source>
</reference>
<feature type="chain" id="PRO_5040872417" evidence="1">
    <location>
        <begin position="29"/>
        <end position="183"/>
    </location>
</feature>
<keyword evidence="3" id="KW-1185">Reference proteome</keyword>
<evidence type="ECO:0000256" key="1">
    <source>
        <dbReference type="SAM" id="SignalP"/>
    </source>
</evidence>
<comment type="caution">
    <text evidence="2">The sequence shown here is derived from an EMBL/GenBank/DDBJ whole genome shotgun (WGS) entry which is preliminary data.</text>
</comment>
<evidence type="ECO:0000313" key="3">
    <source>
        <dbReference type="Proteomes" id="UP001148614"/>
    </source>
</evidence>
<name>A0A9W8TJ48_9PEZI</name>
<gene>
    <name evidence="2" type="ORF">NPX13_g7852</name>
</gene>
<evidence type="ECO:0000313" key="2">
    <source>
        <dbReference type="EMBL" id="KAJ3564421.1"/>
    </source>
</evidence>
<proteinExistence type="predicted"/>
<sequence>MKPHHRARAISRKSLLLFLAQLPAITSSAFIDPGSVDYGYWKANVSVRTNSLEARVCIVSAEYWAYPGLINQWSTIHSSWLGTIGSLAPASYDDLSFGANDIDGEEEQSLIMWQTVTLNGVGYDIEGEAMVAMKCGEPPQRLCTGSVLVDATLRVPGGPAAGHIPTKVYSIGFSQETTPVQST</sequence>
<dbReference type="AlphaFoldDB" id="A0A9W8TJ48"/>